<dbReference type="PANTHER" id="PTHR30290">
    <property type="entry name" value="PERIPLASMIC BINDING COMPONENT OF ABC TRANSPORTER"/>
    <property type="match status" value="1"/>
</dbReference>
<organism evidence="1">
    <name type="scientific">marine metagenome</name>
    <dbReference type="NCBI Taxonomy" id="408172"/>
    <lineage>
        <taxon>unclassified sequences</taxon>
        <taxon>metagenomes</taxon>
        <taxon>ecological metagenomes</taxon>
    </lineage>
</organism>
<dbReference type="Gene3D" id="3.40.190.10">
    <property type="entry name" value="Periplasmic binding protein-like II"/>
    <property type="match status" value="1"/>
</dbReference>
<dbReference type="PANTHER" id="PTHR30290:SF65">
    <property type="entry name" value="MONOACYL PHOSPHATIDYLINOSITOL TETRAMANNOSIDE-BINDING PROTEIN LPQW-RELATED"/>
    <property type="match status" value="1"/>
</dbReference>
<dbReference type="Gene3D" id="3.10.105.10">
    <property type="entry name" value="Dipeptide-binding Protein, Domain 3"/>
    <property type="match status" value="1"/>
</dbReference>
<dbReference type="SUPFAM" id="SSF53850">
    <property type="entry name" value="Periplasmic binding protein-like II"/>
    <property type="match status" value="1"/>
</dbReference>
<reference evidence="1" key="1">
    <citation type="submission" date="2018-05" db="EMBL/GenBank/DDBJ databases">
        <authorList>
            <person name="Lanie J.A."/>
            <person name="Ng W.-L."/>
            <person name="Kazmierczak K.M."/>
            <person name="Andrzejewski T.M."/>
            <person name="Davidsen T.M."/>
            <person name="Wayne K.J."/>
            <person name="Tettelin H."/>
            <person name="Glass J.I."/>
            <person name="Rusch D."/>
            <person name="Podicherti R."/>
            <person name="Tsui H.-C.T."/>
            <person name="Winkler M.E."/>
        </authorList>
    </citation>
    <scope>NUCLEOTIDE SEQUENCE</scope>
</reference>
<gene>
    <name evidence="1" type="ORF">METZ01_LOCUS271893</name>
</gene>
<dbReference type="GO" id="GO:1904680">
    <property type="term" value="F:peptide transmembrane transporter activity"/>
    <property type="evidence" value="ECO:0007669"/>
    <property type="project" value="TreeGrafter"/>
</dbReference>
<proteinExistence type="predicted"/>
<dbReference type="EMBL" id="UINC01078195">
    <property type="protein sequence ID" value="SVC19039.1"/>
    <property type="molecule type" value="Genomic_DNA"/>
</dbReference>
<dbReference type="GO" id="GO:0015833">
    <property type="term" value="P:peptide transport"/>
    <property type="evidence" value="ECO:0007669"/>
    <property type="project" value="TreeGrafter"/>
</dbReference>
<dbReference type="InterPro" id="IPR039424">
    <property type="entry name" value="SBP_5"/>
</dbReference>
<dbReference type="AlphaFoldDB" id="A0A382K4E6"/>
<evidence type="ECO:0008006" key="2">
    <source>
        <dbReference type="Google" id="ProtNLM"/>
    </source>
</evidence>
<sequence length="237" mass="26824">VFVEYIGMTPYIDNIKDLWISPTANLIAGRALIEANGWVRNASGFYQKDGQELSLDIQTHEGFIEMRRIAEVVVEQLRAAGIMTTMRSVAGSTWSDNKAFGNFDAVIDWDACGSVNEPWYSMNRYTQQFLRPIDQRASGNNNFVRWSGAGAKTYSQLVAKIGVLPLGDSAIMPLMSEAMKIFMSEQVVIPITQSRKLVPFDTTYWVGWPTQKNNYNHPSTHWQMTHQIIHRLRKAGS</sequence>
<accession>A0A382K4E6</accession>
<protein>
    <recommendedName>
        <fullName evidence="2">Solute-binding protein family 5 domain-containing protein</fullName>
    </recommendedName>
</protein>
<evidence type="ECO:0000313" key="1">
    <source>
        <dbReference type="EMBL" id="SVC19039.1"/>
    </source>
</evidence>
<feature type="non-terminal residue" evidence="1">
    <location>
        <position position="1"/>
    </location>
</feature>
<name>A0A382K4E6_9ZZZZ</name>